<dbReference type="RefSeq" id="WP_390289257.1">
    <property type="nucleotide sequence ID" value="NZ_JBHUDI010000010.1"/>
</dbReference>
<proteinExistence type="predicted"/>
<dbReference type="InterPro" id="IPR050194">
    <property type="entry name" value="Glycosyltransferase_grp1"/>
</dbReference>
<dbReference type="EMBL" id="JBHUDI010000010">
    <property type="protein sequence ID" value="MFD1565021.1"/>
    <property type="molecule type" value="Genomic_DNA"/>
</dbReference>
<dbReference type="Proteomes" id="UP001597076">
    <property type="component" value="Unassembled WGS sequence"/>
</dbReference>
<feature type="domain" description="Glycosyl transferase family 1" evidence="1">
    <location>
        <begin position="193"/>
        <end position="351"/>
    </location>
</feature>
<reference evidence="2 3" key="1">
    <citation type="journal article" date="2019" name="Int. J. Syst. Evol. Microbiol.">
        <title>The Global Catalogue of Microorganisms (GCM) 10K type strain sequencing project: providing services to taxonomists for standard genome sequencing and annotation.</title>
        <authorList>
            <consortium name="The Broad Institute Genomics Platform"/>
            <consortium name="The Broad Institute Genome Sequencing Center for Infectious Disease"/>
            <person name="Wu L."/>
            <person name="Ma J."/>
        </authorList>
    </citation>
    <scope>NUCLEOTIDE SEQUENCE [LARGE SCALE GENOMIC DNA]</scope>
    <source>
        <strain evidence="2 3">CGMCC 1.12230</strain>
    </source>
</reference>
<sequence length="386" mass="41894">MKIGIYHDNVGTRHAGGIAIYARKMAIELAKSNKVHVYTQGGDVVSTLVESDANIVETPTFDLPSFSGRLSSLVGNPLPFGRQDVSKLGMIGWSAHNGVIDHIDDHVDVLITFQTIDDLLLSNLVDVPTIRGFLSDRSAGIASGLREQYSQTETNFANTPYLAEQVADRFDTEVHGVIPTGVDTETFRPTAEPAFQHDDPTVLFVGRLVESKGIFDLLEAVARLEERVHLRIVGTGSEAEAVDRRSAELGIADRVALEGEVPHTDLPGYYAAADIFCLPTHVDSFATVNLEAMACGAPVVTTDLEGIKTYLTPDENGVVVPPGDRNRLADALAELLSDPSRRRMLGVQARRRACEFTWSQQATQLEEFCATVLGVDRTKEAPLVAA</sequence>
<name>A0ABD6BJ66_9EURY</name>
<dbReference type="Gene3D" id="3.40.50.2000">
    <property type="entry name" value="Glycogen Phosphorylase B"/>
    <property type="match status" value="2"/>
</dbReference>
<gene>
    <name evidence="2" type="ORF">ACFR99_15900</name>
</gene>
<accession>A0ABD6BJ66</accession>
<keyword evidence="2" id="KW-0328">Glycosyltransferase</keyword>
<keyword evidence="2" id="KW-0808">Transferase</keyword>
<dbReference type="PANTHER" id="PTHR45947">
    <property type="entry name" value="SULFOQUINOVOSYL TRANSFERASE SQD2"/>
    <property type="match status" value="1"/>
</dbReference>
<dbReference type="Pfam" id="PF00534">
    <property type="entry name" value="Glycos_transf_1"/>
    <property type="match status" value="1"/>
</dbReference>
<organism evidence="2 3">
    <name type="scientific">Haloarchaeobius amylolyticus</name>
    <dbReference type="NCBI Taxonomy" id="1198296"/>
    <lineage>
        <taxon>Archaea</taxon>
        <taxon>Methanobacteriati</taxon>
        <taxon>Methanobacteriota</taxon>
        <taxon>Stenosarchaea group</taxon>
        <taxon>Halobacteria</taxon>
        <taxon>Halobacteriales</taxon>
        <taxon>Halorubellaceae</taxon>
        <taxon>Haloarchaeobius</taxon>
    </lineage>
</organism>
<evidence type="ECO:0000313" key="2">
    <source>
        <dbReference type="EMBL" id="MFD1565021.1"/>
    </source>
</evidence>
<protein>
    <submittedName>
        <fullName evidence="2">Glycosyltransferase family 4 protein</fullName>
        <ecNumber evidence="2">2.4.-.-</ecNumber>
    </submittedName>
</protein>
<dbReference type="AlphaFoldDB" id="A0ABD6BJ66"/>
<keyword evidence="3" id="KW-1185">Reference proteome</keyword>
<comment type="caution">
    <text evidence="2">The sequence shown here is derived from an EMBL/GenBank/DDBJ whole genome shotgun (WGS) entry which is preliminary data.</text>
</comment>
<dbReference type="CDD" id="cd03801">
    <property type="entry name" value="GT4_PimA-like"/>
    <property type="match status" value="1"/>
</dbReference>
<dbReference type="SUPFAM" id="SSF53756">
    <property type="entry name" value="UDP-Glycosyltransferase/glycogen phosphorylase"/>
    <property type="match status" value="1"/>
</dbReference>
<dbReference type="PANTHER" id="PTHR45947:SF3">
    <property type="entry name" value="SULFOQUINOVOSYL TRANSFERASE SQD2"/>
    <property type="match status" value="1"/>
</dbReference>
<evidence type="ECO:0000313" key="3">
    <source>
        <dbReference type="Proteomes" id="UP001597076"/>
    </source>
</evidence>
<dbReference type="InterPro" id="IPR001296">
    <property type="entry name" value="Glyco_trans_1"/>
</dbReference>
<evidence type="ECO:0000259" key="1">
    <source>
        <dbReference type="Pfam" id="PF00534"/>
    </source>
</evidence>
<dbReference type="EC" id="2.4.-.-" evidence="2"/>
<dbReference type="GO" id="GO:0016757">
    <property type="term" value="F:glycosyltransferase activity"/>
    <property type="evidence" value="ECO:0007669"/>
    <property type="project" value="UniProtKB-KW"/>
</dbReference>